<organism evidence="2">
    <name type="scientific">Streptomyces sp. CB00765</name>
    <dbReference type="NCBI Taxonomy" id="1489680"/>
    <lineage>
        <taxon>Bacteria</taxon>
        <taxon>Bacillati</taxon>
        <taxon>Actinomycetota</taxon>
        <taxon>Actinomycetes</taxon>
        <taxon>Kitasatosporales</taxon>
        <taxon>Streptomycetaceae</taxon>
        <taxon>Streptomyces</taxon>
    </lineage>
</organism>
<feature type="compositionally biased region" description="Basic residues" evidence="1">
    <location>
        <begin position="12"/>
        <end position="23"/>
    </location>
</feature>
<evidence type="ECO:0000256" key="1">
    <source>
        <dbReference type="SAM" id="MobiDB-lite"/>
    </source>
</evidence>
<dbReference type="Pfam" id="PF14117">
    <property type="entry name" value="DUF4287"/>
    <property type="match status" value="1"/>
</dbReference>
<evidence type="ECO:0000313" key="2">
    <source>
        <dbReference type="EMBL" id="AIW55630.1"/>
    </source>
</evidence>
<feature type="region of interest" description="Disordered" evidence="1">
    <location>
        <begin position="1"/>
        <end position="25"/>
    </location>
</feature>
<reference evidence="2" key="1">
    <citation type="journal article" date="2014" name="J. Nat. Prod.">
        <title>Strain prioritization for natural product discovery by a high-throughput real-time PCR method.</title>
        <authorList>
            <person name="Hindra"/>
            <person name="Huang T."/>
            <person name="Yang D."/>
            <person name="Rudolf J.D."/>
            <person name="Xie P."/>
            <person name="Xie G."/>
            <person name="Teng Q."/>
            <person name="Lohman J.R."/>
            <person name="Zhu X."/>
            <person name="Huang Y."/>
            <person name="Zhao L.X."/>
            <person name="Jiang Y."/>
            <person name="Duan Y."/>
            <person name="Shen B."/>
        </authorList>
    </citation>
    <scope>NUCLEOTIDE SEQUENCE</scope>
    <source>
        <strain evidence="2">CB00765</strain>
    </source>
</reference>
<evidence type="ECO:0008006" key="3">
    <source>
        <dbReference type="Google" id="ProtNLM"/>
    </source>
</evidence>
<proteinExistence type="predicted"/>
<accession>A0A0A0V0B9</accession>
<sequence>MRHPGVVANARTLRHGGLKYQHRPRPEAPMSQLFSEETHRNMLSRIPHCTGREISDWLRTVEEGPALFRFDEKVSWLRGEHNLAYGHAKAIVHEHDLRRAARKF</sequence>
<dbReference type="EMBL" id="KJ189772">
    <property type="protein sequence ID" value="AIW55630.1"/>
    <property type="molecule type" value="Genomic_DNA"/>
</dbReference>
<name>A0A0A0V0B9_9ACTN</name>
<dbReference type="AlphaFoldDB" id="A0A0A0V0B9"/>
<dbReference type="InterPro" id="IPR025629">
    <property type="entry name" value="DUF4287"/>
</dbReference>
<protein>
    <recommendedName>
        <fullName evidence="3">DUF4287 domain-containing protein</fullName>
    </recommendedName>
</protein>